<sequence length="182" mass="20399">MKEITINELCQMKNKEGLILQGCGGDPKEWVDGINELLTEADILKNGSSFSEVYAFQNEGLTNLLFGFKNVDIDMGKLAMWRISTYGQFGGTWLSDYIENNLGMEEQTEQKPDCQLIGQDGNIFNLMGIASRTLRANGMADKAKEMQSRITQEAQSYYEALNIIGDYVNITGPDEDEPELDM</sequence>
<accession>A0A1M6LC85</accession>
<keyword evidence="2" id="KW-1185">Reference proteome</keyword>
<organism evidence="1 2">
    <name type="scientific">Anaerotignum lactatifermentans DSM 14214</name>
    <dbReference type="NCBI Taxonomy" id="1121323"/>
    <lineage>
        <taxon>Bacteria</taxon>
        <taxon>Bacillati</taxon>
        <taxon>Bacillota</taxon>
        <taxon>Clostridia</taxon>
        <taxon>Lachnospirales</taxon>
        <taxon>Anaerotignaceae</taxon>
        <taxon>Anaerotignum</taxon>
    </lineage>
</organism>
<evidence type="ECO:0000313" key="2">
    <source>
        <dbReference type="Proteomes" id="UP000183975"/>
    </source>
</evidence>
<dbReference type="Proteomes" id="UP000183975">
    <property type="component" value="Unassembled WGS sequence"/>
</dbReference>
<name>A0A1M6LC85_9FIRM</name>
<dbReference type="AlphaFoldDB" id="A0A1M6LC85"/>
<protein>
    <submittedName>
        <fullName evidence="1">Uncharacterized protein</fullName>
    </submittedName>
</protein>
<proteinExistence type="predicted"/>
<dbReference type="EMBL" id="FRAH01000004">
    <property type="protein sequence ID" value="SHJ68807.1"/>
    <property type="molecule type" value="Genomic_DNA"/>
</dbReference>
<evidence type="ECO:0000313" key="1">
    <source>
        <dbReference type="EMBL" id="SHJ68807.1"/>
    </source>
</evidence>
<gene>
    <name evidence="1" type="ORF">SAMN02745138_00340</name>
</gene>
<reference evidence="1 2" key="1">
    <citation type="submission" date="2016-11" db="EMBL/GenBank/DDBJ databases">
        <authorList>
            <person name="Jaros S."/>
            <person name="Januszkiewicz K."/>
            <person name="Wedrychowicz H."/>
        </authorList>
    </citation>
    <scope>NUCLEOTIDE SEQUENCE [LARGE SCALE GENOMIC DNA]</scope>
    <source>
        <strain evidence="1 2">DSM 14214</strain>
    </source>
</reference>